<keyword evidence="6" id="KW-0547">Nucleotide-binding</keyword>
<reference evidence="12 13" key="1">
    <citation type="journal article" date="2024" name="Nat. Commun.">
        <title>Phylogenomics reveals the evolutionary origins of lichenization in chlorophyte algae.</title>
        <authorList>
            <person name="Puginier C."/>
            <person name="Libourel C."/>
            <person name="Otte J."/>
            <person name="Skaloud P."/>
            <person name="Haon M."/>
            <person name="Grisel S."/>
            <person name="Petersen M."/>
            <person name="Berrin J.G."/>
            <person name="Delaux P.M."/>
            <person name="Dal Grande F."/>
            <person name="Keller J."/>
        </authorList>
    </citation>
    <scope>NUCLEOTIDE SEQUENCE [LARGE SCALE GENOMIC DNA]</scope>
    <source>
        <strain evidence="12 13">SAG 245.80</strain>
    </source>
</reference>
<feature type="domain" description="Inositol 1,3,4-trisphosphate 5/6-kinase ATP-grasp" evidence="10">
    <location>
        <begin position="179"/>
        <end position="390"/>
    </location>
</feature>
<dbReference type="SUPFAM" id="SSF56059">
    <property type="entry name" value="Glutathione synthetase ATP-binding domain-like"/>
    <property type="match status" value="1"/>
</dbReference>
<evidence type="ECO:0000256" key="3">
    <source>
        <dbReference type="ARBA" id="ARBA00011245"/>
    </source>
</evidence>
<evidence type="ECO:0000256" key="1">
    <source>
        <dbReference type="ARBA" id="ARBA00001946"/>
    </source>
</evidence>
<dbReference type="InterPro" id="IPR040464">
    <property type="entry name" value="InsP(3)kin_ATP-grasp"/>
</dbReference>
<evidence type="ECO:0000259" key="11">
    <source>
        <dbReference type="Pfam" id="PF17927"/>
    </source>
</evidence>
<dbReference type="GO" id="GO:0032957">
    <property type="term" value="P:inositol trisphosphate metabolic process"/>
    <property type="evidence" value="ECO:0007669"/>
    <property type="project" value="InterPro"/>
</dbReference>
<dbReference type="GO" id="GO:0000287">
    <property type="term" value="F:magnesium ion binding"/>
    <property type="evidence" value="ECO:0007669"/>
    <property type="project" value="InterPro"/>
</dbReference>
<dbReference type="PANTHER" id="PTHR14217:SF39">
    <property type="entry name" value="INOSITOL-TETRAKISPHOSPHATE 1-KINASE 3"/>
    <property type="match status" value="1"/>
</dbReference>
<accession>A0AAW1QLA9</accession>
<evidence type="ECO:0000313" key="12">
    <source>
        <dbReference type="EMBL" id="KAK9822224.1"/>
    </source>
</evidence>
<keyword evidence="13" id="KW-1185">Reference proteome</keyword>
<keyword evidence="7" id="KW-0418">Kinase</keyword>
<evidence type="ECO:0000256" key="6">
    <source>
        <dbReference type="ARBA" id="ARBA00022741"/>
    </source>
</evidence>
<dbReference type="Pfam" id="PF17927">
    <property type="entry name" value="Ins134_P3_kin_N"/>
    <property type="match status" value="1"/>
</dbReference>
<dbReference type="PANTHER" id="PTHR14217">
    <property type="entry name" value="INOSITOL-TETRAKISPHOSPHATE 1-KINASE"/>
    <property type="match status" value="1"/>
</dbReference>
<dbReference type="GO" id="GO:0052725">
    <property type="term" value="F:inositol-1,3,4-trisphosphate 6-kinase activity"/>
    <property type="evidence" value="ECO:0007669"/>
    <property type="project" value="InterPro"/>
</dbReference>
<organism evidence="12 13">
    <name type="scientific">Elliptochloris bilobata</name>
    <dbReference type="NCBI Taxonomy" id="381761"/>
    <lineage>
        <taxon>Eukaryota</taxon>
        <taxon>Viridiplantae</taxon>
        <taxon>Chlorophyta</taxon>
        <taxon>core chlorophytes</taxon>
        <taxon>Trebouxiophyceae</taxon>
        <taxon>Trebouxiophyceae incertae sedis</taxon>
        <taxon>Elliptochloris clade</taxon>
        <taxon>Elliptochloris</taxon>
    </lineage>
</organism>
<evidence type="ECO:0008006" key="14">
    <source>
        <dbReference type="Google" id="ProtNLM"/>
    </source>
</evidence>
<feature type="domain" description="Inositol-tetrakisphosphate 1-kinase N-terminal" evidence="11">
    <location>
        <begin position="77"/>
        <end position="146"/>
    </location>
</feature>
<keyword evidence="9" id="KW-0460">Magnesium</keyword>
<evidence type="ECO:0000256" key="4">
    <source>
        <dbReference type="ARBA" id="ARBA00022679"/>
    </source>
</evidence>
<evidence type="ECO:0000256" key="8">
    <source>
        <dbReference type="ARBA" id="ARBA00022840"/>
    </source>
</evidence>
<evidence type="ECO:0000256" key="9">
    <source>
        <dbReference type="ARBA" id="ARBA00022842"/>
    </source>
</evidence>
<gene>
    <name evidence="12" type="ORF">WJX81_000985</name>
</gene>
<name>A0AAW1QLA9_9CHLO</name>
<evidence type="ECO:0000256" key="5">
    <source>
        <dbReference type="ARBA" id="ARBA00022723"/>
    </source>
</evidence>
<dbReference type="GO" id="GO:0047325">
    <property type="term" value="F:inositol-3,4,5,6-tetrakisphosphate 1-kinase activity"/>
    <property type="evidence" value="ECO:0007669"/>
    <property type="project" value="InterPro"/>
</dbReference>
<dbReference type="EMBL" id="JALJOU010000089">
    <property type="protein sequence ID" value="KAK9822224.1"/>
    <property type="molecule type" value="Genomic_DNA"/>
</dbReference>
<protein>
    <recommendedName>
        <fullName evidence="14">Inositol-tetrakisphosphate 1-kinase</fullName>
    </recommendedName>
</protein>
<dbReference type="GO" id="GO:0005524">
    <property type="term" value="F:ATP binding"/>
    <property type="evidence" value="ECO:0007669"/>
    <property type="project" value="UniProtKB-KW"/>
</dbReference>
<comment type="caution">
    <text evidence="12">The sequence shown here is derived from an EMBL/GenBank/DDBJ whole genome shotgun (WGS) entry which is preliminary data.</text>
</comment>
<dbReference type="Gene3D" id="3.30.470.20">
    <property type="entry name" value="ATP-grasp fold, B domain"/>
    <property type="match status" value="1"/>
</dbReference>
<sequence>MAGPEEKAERYQKALVALVSEIQQTELTPLYKEGFLCAARCCDTQSPETMQACIDQCQGTADGARTFLDTAINDFHAKKHLRPKLLATAAAAGVTIKVVHYGQPLAEQGPFDVLLHKIRRKEWEEELADYQREHPGLRVVDTFDAIRPIMSRATMLAPLEPDGIELQEAKVSGERAADTVTVCAPQQVSIPEGCSTSEAQRVVAEAGMRPPFLAKPLWADGRDGAHGLAVIHDEAGLVQLVEGRGLRGFRLPVMLQQYVEHGGCLFKIFVMGPIVVLVRRPSLRIPVDPEDVTQEVGAVQTIARISSFASEMPSDVTLKGDPPQWVVQGLAQELRRRLGLDLFNFDLLHPSPKQPGRVPDRADYLVIDINYFPGYEKLPHYEDLMSQYLATLFPQAAPGGRALRTFVSFSQKPLGRVHSQ</sequence>
<evidence type="ECO:0000259" key="10">
    <source>
        <dbReference type="Pfam" id="PF05770"/>
    </source>
</evidence>
<keyword evidence="8" id="KW-0067">ATP-binding</keyword>
<dbReference type="AlphaFoldDB" id="A0AAW1QLA9"/>
<evidence type="ECO:0000313" key="13">
    <source>
        <dbReference type="Proteomes" id="UP001445335"/>
    </source>
</evidence>
<comment type="similarity">
    <text evidence="2">Belongs to the ITPK1 family.</text>
</comment>
<evidence type="ECO:0000256" key="2">
    <source>
        <dbReference type="ARBA" id="ARBA00009601"/>
    </source>
</evidence>
<dbReference type="InterPro" id="IPR008656">
    <property type="entry name" value="Inositol_tetrakis-P_1-kinase"/>
</dbReference>
<dbReference type="Pfam" id="PF05770">
    <property type="entry name" value="Ins134_P3_kin"/>
    <property type="match status" value="1"/>
</dbReference>
<dbReference type="GO" id="GO:0052726">
    <property type="term" value="F:inositol-1,3,4-trisphosphate 5-kinase activity"/>
    <property type="evidence" value="ECO:0007669"/>
    <property type="project" value="InterPro"/>
</dbReference>
<comment type="cofactor">
    <cofactor evidence="1">
        <name>Mg(2+)</name>
        <dbReference type="ChEBI" id="CHEBI:18420"/>
    </cofactor>
</comment>
<proteinExistence type="inferred from homology"/>
<comment type="subunit">
    <text evidence="3">Monomer.</text>
</comment>
<dbReference type="GO" id="GO:0005737">
    <property type="term" value="C:cytoplasm"/>
    <property type="evidence" value="ECO:0007669"/>
    <property type="project" value="TreeGrafter"/>
</dbReference>
<keyword evidence="4" id="KW-0808">Transferase</keyword>
<keyword evidence="5" id="KW-0479">Metal-binding</keyword>
<evidence type="ECO:0000256" key="7">
    <source>
        <dbReference type="ARBA" id="ARBA00022777"/>
    </source>
</evidence>
<dbReference type="Proteomes" id="UP001445335">
    <property type="component" value="Unassembled WGS sequence"/>
</dbReference>
<dbReference type="InterPro" id="IPR041429">
    <property type="entry name" value="ITPK1_N"/>
</dbReference>